<protein>
    <submittedName>
        <fullName evidence="1">Uncharacterized protein</fullName>
    </submittedName>
</protein>
<organism evidence="1 2">
    <name type="scientific">Brassica cretica</name>
    <name type="common">Mustard</name>
    <dbReference type="NCBI Taxonomy" id="69181"/>
    <lineage>
        <taxon>Eukaryota</taxon>
        <taxon>Viridiplantae</taxon>
        <taxon>Streptophyta</taxon>
        <taxon>Embryophyta</taxon>
        <taxon>Tracheophyta</taxon>
        <taxon>Spermatophyta</taxon>
        <taxon>Magnoliopsida</taxon>
        <taxon>eudicotyledons</taxon>
        <taxon>Gunneridae</taxon>
        <taxon>Pentapetalae</taxon>
        <taxon>rosids</taxon>
        <taxon>malvids</taxon>
        <taxon>Brassicales</taxon>
        <taxon>Brassicaceae</taxon>
        <taxon>Brassiceae</taxon>
        <taxon>Brassica</taxon>
    </lineage>
</organism>
<accession>A0ABQ7CXI2</accession>
<dbReference type="EMBL" id="QGKV02000759">
    <property type="protein sequence ID" value="KAF3564637.1"/>
    <property type="molecule type" value="Genomic_DNA"/>
</dbReference>
<comment type="caution">
    <text evidence="1">The sequence shown here is derived from an EMBL/GenBank/DDBJ whole genome shotgun (WGS) entry which is preliminary data.</text>
</comment>
<dbReference type="Proteomes" id="UP000266723">
    <property type="component" value="Unassembled WGS sequence"/>
</dbReference>
<proteinExistence type="predicted"/>
<name>A0ABQ7CXI2_BRACR</name>
<keyword evidence="2" id="KW-1185">Reference proteome</keyword>
<reference evidence="1 2" key="1">
    <citation type="journal article" date="2020" name="BMC Genomics">
        <title>Intraspecific diversification of the crop wild relative Brassica cretica Lam. using demographic model selection.</title>
        <authorList>
            <person name="Kioukis A."/>
            <person name="Michalopoulou V.A."/>
            <person name="Briers L."/>
            <person name="Pirintsos S."/>
            <person name="Studholme D.J."/>
            <person name="Pavlidis P."/>
            <person name="Sarris P.F."/>
        </authorList>
    </citation>
    <scope>NUCLEOTIDE SEQUENCE [LARGE SCALE GENOMIC DNA]</scope>
    <source>
        <strain evidence="2">cv. PFS-1207/04</strain>
    </source>
</reference>
<gene>
    <name evidence="1" type="ORF">DY000_02015903</name>
</gene>
<evidence type="ECO:0000313" key="1">
    <source>
        <dbReference type="EMBL" id="KAF3564637.1"/>
    </source>
</evidence>
<sequence length="58" mass="6268">MQARAYKCQLSYPDGVTDAAGSTPGSIARLKNDKIKLEVSGWLGDWIWSQAGAKLNVT</sequence>
<evidence type="ECO:0000313" key="2">
    <source>
        <dbReference type="Proteomes" id="UP000266723"/>
    </source>
</evidence>